<feature type="compositionally biased region" description="Basic and acidic residues" evidence="1">
    <location>
        <begin position="999"/>
        <end position="1009"/>
    </location>
</feature>
<feature type="region of interest" description="Disordered" evidence="1">
    <location>
        <begin position="882"/>
        <end position="1050"/>
    </location>
</feature>
<feature type="compositionally biased region" description="Acidic residues" evidence="1">
    <location>
        <begin position="574"/>
        <end position="585"/>
    </location>
</feature>
<keyword evidence="4" id="KW-1185">Reference proteome</keyword>
<feature type="compositionally biased region" description="Polar residues" evidence="1">
    <location>
        <begin position="486"/>
        <end position="499"/>
    </location>
</feature>
<dbReference type="AlphaFoldDB" id="A0A8S2A8S5"/>
<dbReference type="PANTHER" id="PTHR33223:SF11">
    <property type="entry name" value="ELEMENT PROTEIN, PUTATIVE-RELATED"/>
    <property type="match status" value="1"/>
</dbReference>
<feature type="region of interest" description="Disordered" evidence="1">
    <location>
        <begin position="538"/>
        <end position="632"/>
    </location>
</feature>
<feature type="compositionally biased region" description="Basic and acidic residues" evidence="1">
    <location>
        <begin position="942"/>
        <end position="962"/>
    </location>
</feature>
<proteinExistence type="predicted"/>
<dbReference type="Pfam" id="PF03732">
    <property type="entry name" value="Retrotrans_gag"/>
    <property type="match status" value="1"/>
</dbReference>
<feature type="region of interest" description="Disordered" evidence="1">
    <location>
        <begin position="340"/>
        <end position="369"/>
    </location>
</feature>
<feature type="domain" description="Retrotransposon gag" evidence="2">
    <location>
        <begin position="104"/>
        <end position="169"/>
    </location>
</feature>
<feature type="compositionally biased region" description="Acidic residues" evidence="1">
    <location>
        <begin position="1028"/>
        <end position="1050"/>
    </location>
</feature>
<dbReference type="Proteomes" id="UP000682877">
    <property type="component" value="Chromosome 5"/>
</dbReference>
<protein>
    <recommendedName>
        <fullName evidence="2">Retrotransposon gag domain-containing protein</fullName>
    </recommendedName>
</protein>
<feature type="compositionally biased region" description="Acidic residues" evidence="1">
    <location>
        <begin position="1010"/>
        <end position="1020"/>
    </location>
</feature>
<evidence type="ECO:0000313" key="4">
    <source>
        <dbReference type="Proteomes" id="UP000682877"/>
    </source>
</evidence>
<organism evidence="3 4">
    <name type="scientific">Arabidopsis arenosa</name>
    <name type="common">Sand rock-cress</name>
    <name type="synonym">Cardaminopsis arenosa</name>
    <dbReference type="NCBI Taxonomy" id="38785"/>
    <lineage>
        <taxon>Eukaryota</taxon>
        <taxon>Viridiplantae</taxon>
        <taxon>Streptophyta</taxon>
        <taxon>Embryophyta</taxon>
        <taxon>Tracheophyta</taxon>
        <taxon>Spermatophyta</taxon>
        <taxon>Magnoliopsida</taxon>
        <taxon>eudicotyledons</taxon>
        <taxon>Gunneridae</taxon>
        <taxon>Pentapetalae</taxon>
        <taxon>rosids</taxon>
        <taxon>malvids</taxon>
        <taxon>Brassicales</taxon>
        <taxon>Brassicaceae</taxon>
        <taxon>Camelineae</taxon>
        <taxon>Arabidopsis</taxon>
    </lineage>
</organism>
<feature type="compositionally biased region" description="Acidic residues" evidence="1">
    <location>
        <begin position="896"/>
        <end position="924"/>
    </location>
</feature>
<feature type="region of interest" description="Disordered" evidence="1">
    <location>
        <begin position="455"/>
        <end position="500"/>
    </location>
</feature>
<feature type="compositionally biased region" description="Basic and acidic residues" evidence="1">
    <location>
        <begin position="465"/>
        <end position="475"/>
    </location>
</feature>
<dbReference type="InterPro" id="IPR005162">
    <property type="entry name" value="Retrotrans_gag_dom"/>
</dbReference>
<gene>
    <name evidence="3" type="ORF">AARE701A_LOCUS12411</name>
</gene>
<dbReference type="EMBL" id="LR999455">
    <property type="protein sequence ID" value="CAE6074442.1"/>
    <property type="molecule type" value="Genomic_DNA"/>
</dbReference>
<evidence type="ECO:0000313" key="3">
    <source>
        <dbReference type="EMBL" id="CAE6074442.1"/>
    </source>
</evidence>
<feature type="compositionally biased region" description="Acidic residues" evidence="1">
    <location>
        <begin position="963"/>
        <end position="974"/>
    </location>
</feature>
<feature type="compositionally biased region" description="Basic and acidic residues" evidence="1">
    <location>
        <begin position="835"/>
        <end position="853"/>
    </location>
</feature>
<feature type="region of interest" description="Disordered" evidence="1">
    <location>
        <begin position="217"/>
        <end position="242"/>
    </location>
</feature>
<feature type="compositionally biased region" description="Basic and acidic residues" evidence="1">
    <location>
        <begin position="554"/>
        <end position="573"/>
    </location>
</feature>
<sequence length="1050" mass="117453">MMDDFDESVDRHQLGVDRHHMGNRPMTFADYNIPDPFYSNRSAIRPPPPESADFLFKPWYYDLVSNNQFDGLEGQLPFDHIEKFEDIVSSIKAEGVQPDYLLCKLFPYSLGERGNSWLRQLRPGSLTTWQEVKDTFLIHFYDESMSEEVRLQISSFSQGPTESFKTAWALIIVTKSYSMEQAMEISPQGHPAKQQVLLRILLPAMASEALITREDSSPLQAAPAIQEGPVSEETVGSESDEETVEIIHRQVVPLKPGNAKDLDIKCQTHVDPIILPKAVLDAAQDISWSDDEVDPRVDTVVNLANQRFKFNNDMFPGSCTPSEVVVAPKKQKRSAIWKGGRVRKSSKQGRIPKNPTGLRKTHQSPPNEEDAAVSFDMNALSRMLDAKFVAQYKKIIKGVADWFLSNTLIYVENGKEVPAENGKEGHCPEHGLSLNSSVYGIAAFYNGIFPGDSSGSRAADVQANHVDEESSKEGSQEFANDGIYGNWNSSNQPLETSPSHVGVNNIDVNVEDNGTPDNANLECSQTLINANSEVGVTLNPAEVSKDGSIPEGGDEIRDGKDNLPGGDEIRDADDNLPETQQEVESEFASAVSSEDLESQEVVHKENKPIQDSPSKGVSQMAIDPPQDSPSPVVAPISITKSTKVLVPEKADVPSQSSVVGNPGRRRSKRLKTISSKLDGRYQFDKKTKLLVGHPSPIANLSSGSLDPEDCFNYSMNKLKALISTSLVGDVTIAIKDVLELIERKKPMANKVMDALLKFSRHILRTDDVDGEKLRVDFPIALIDVVSGVGQLDRAELFIEMTVLACNVHLRTDASLKTDLEPVSRMLPILMRTSSHHQERRMEKTPTNRPRTPERTNMSIPKTYVQTMDYGDEGSEEEFNISEIDWGEDSSHYSWEGGDDYETEPWCEETDSEISLEEKEDEQEEVTSGNEADHYMESYQDDNSWRHKDDSPINPEERIHEYEAEQEEFNDEESLVEPYERDKPWCDETGSQISLGEAKQYGEETWHHEAEESEDEAEEDDSWKHSTDNEGDITEEEEAVSEAGRDDDYEP</sequence>
<accession>A0A8S2A8S5</accession>
<dbReference type="PANTHER" id="PTHR33223">
    <property type="entry name" value="CCHC-TYPE DOMAIN-CONTAINING PROTEIN"/>
    <property type="match status" value="1"/>
</dbReference>
<evidence type="ECO:0000259" key="2">
    <source>
        <dbReference type="Pfam" id="PF03732"/>
    </source>
</evidence>
<feature type="region of interest" description="Disordered" evidence="1">
    <location>
        <begin position="833"/>
        <end position="856"/>
    </location>
</feature>
<name>A0A8S2A8S5_ARAAE</name>
<evidence type="ECO:0000256" key="1">
    <source>
        <dbReference type="SAM" id="MobiDB-lite"/>
    </source>
</evidence>
<reference evidence="3" key="1">
    <citation type="submission" date="2021-01" db="EMBL/GenBank/DDBJ databases">
        <authorList>
            <person name="Bezrukov I."/>
        </authorList>
    </citation>
    <scope>NUCLEOTIDE SEQUENCE</scope>
</reference>